<accession>A0ACC2HNJ5</accession>
<reference evidence="1" key="1">
    <citation type="submission" date="2022-11" db="EMBL/GenBank/DDBJ databases">
        <title>Genome Sequence of Boeremia exigua.</title>
        <authorList>
            <person name="Buettner E."/>
        </authorList>
    </citation>
    <scope>NUCLEOTIDE SEQUENCE</scope>
    <source>
        <strain evidence="1">CU02</strain>
    </source>
</reference>
<evidence type="ECO:0000313" key="1">
    <source>
        <dbReference type="EMBL" id="KAJ8104546.1"/>
    </source>
</evidence>
<evidence type="ECO:0000313" key="2">
    <source>
        <dbReference type="Proteomes" id="UP001153331"/>
    </source>
</evidence>
<dbReference type="EMBL" id="JAPHNI010001945">
    <property type="protein sequence ID" value="KAJ8104546.1"/>
    <property type="molecule type" value="Genomic_DNA"/>
</dbReference>
<proteinExistence type="predicted"/>
<gene>
    <name evidence="1" type="ORF">OPT61_g10700</name>
</gene>
<organism evidence="1 2">
    <name type="scientific">Boeremia exigua</name>
    <dbReference type="NCBI Taxonomy" id="749465"/>
    <lineage>
        <taxon>Eukaryota</taxon>
        <taxon>Fungi</taxon>
        <taxon>Dikarya</taxon>
        <taxon>Ascomycota</taxon>
        <taxon>Pezizomycotina</taxon>
        <taxon>Dothideomycetes</taxon>
        <taxon>Pleosporomycetidae</taxon>
        <taxon>Pleosporales</taxon>
        <taxon>Pleosporineae</taxon>
        <taxon>Didymellaceae</taxon>
        <taxon>Boeremia</taxon>
    </lineage>
</organism>
<comment type="caution">
    <text evidence="1">The sequence shown here is derived from an EMBL/GenBank/DDBJ whole genome shotgun (WGS) entry which is preliminary data.</text>
</comment>
<dbReference type="Proteomes" id="UP001153331">
    <property type="component" value="Unassembled WGS sequence"/>
</dbReference>
<protein>
    <submittedName>
        <fullName evidence="1">Uncharacterized protein</fullName>
    </submittedName>
</protein>
<sequence>MSTPAPQITTTSPTGHTTVQDSAAPANGLAPAATTAPSTTPAVTAPEEPTYNEQLNDVDPRAGKCLATTATGTAPGLRPGA</sequence>
<keyword evidence="2" id="KW-1185">Reference proteome</keyword>
<name>A0ACC2HNJ5_9PLEO</name>